<dbReference type="EMBL" id="JAWDGP010001275">
    <property type="protein sequence ID" value="KAK3793179.1"/>
    <property type="molecule type" value="Genomic_DNA"/>
</dbReference>
<evidence type="ECO:0000313" key="1">
    <source>
        <dbReference type="EMBL" id="KAK3793179.1"/>
    </source>
</evidence>
<name>A0AAE1ASG7_9GAST</name>
<keyword evidence="2" id="KW-1185">Reference proteome</keyword>
<organism evidence="1 2">
    <name type="scientific">Elysia crispata</name>
    <name type="common">lettuce slug</name>
    <dbReference type="NCBI Taxonomy" id="231223"/>
    <lineage>
        <taxon>Eukaryota</taxon>
        <taxon>Metazoa</taxon>
        <taxon>Spiralia</taxon>
        <taxon>Lophotrochozoa</taxon>
        <taxon>Mollusca</taxon>
        <taxon>Gastropoda</taxon>
        <taxon>Heterobranchia</taxon>
        <taxon>Euthyneura</taxon>
        <taxon>Panpulmonata</taxon>
        <taxon>Sacoglossa</taxon>
        <taxon>Placobranchoidea</taxon>
        <taxon>Plakobranchidae</taxon>
        <taxon>Elysia</taxon>
    </lineage>
</organism>
<comment type="caution">
    <text evidence="1">The sequence shown here is derived from an EMBL/GenBank/DDBJ whole genome shotgun (WGS) entry which is preliminary data.</text>
</comment>
<protein>
    <submittedName>
        <fullName evidence="1">Uncharacterized protein</fullName>
    </submittedName>
</protein>
<evidence type="ECO:0000313" key="2">
    <source>
        <dbReference type="Proteomes" id="UP001283361"/>
    </source>
</evidence>
<sequence>MRQRSSHTDAAAGLLTLMRQRSSHTDAAAVFRQAKGGAGWLFQAVVLCDQDQNLNQLQRGLTSTLTAVHNSCRGPERVASGALISCVAIQHISTPLQVPFKDNGSNSSPRG</sequence>
<reference evidence="1" key="1">
    <citation type="journal article" date="2023" name="G3 (Bethesda)">
        <title>A reference genome for the long-term kleptoplast-retaining sea slug Elysia crispata morphotype clarki.</title>
        <authorList>
            <person name="Eastman K.E."/>
            <person name="Pendleton A.L."/>
            <person name="Shaikh M.A."/>
            <person name="Suttiyut T."/>
            <person name="Ogas R."/>
            <person name="Tomko P."/>
            <person name="Gavelis G."/>
            <person name="Widhalm J.R."/>
            <person name="Wisecaver J.H."/>
        </authorList>
    </citation>
    <scope>NUCLEOTIDE SEQUENCE</scope>
    <source>
        <strain evidence="1">ECLA1</strain>
    </source>
</reference>
<dbReference type="AlphaFoldDB" id="A0AAE1ASG7"/>
<gene>
    <name evidence="1" type="ORF">RRG08_009478</name>
</gene>
<proteinExistence type="predicted"/>
<dbReference type="Proteomes" id="UP001283361">
    <property type="component" value="Unassembled WGS sequence"/>
</dbReference>
<accession>A0AAE1ASG7</accession>